<keyword evidence="7" id="KW-0256">Endoplasmic reticulum</keyword>
<keyword evidence="5 7" id="KW-1133">Transmembrane helix</keyword>
<protein>
    <recommendedName>
        <fullName evidence="7">GDP-mannose transporter</fullName>
        <shortName evidence="7">GMT</shortName>
    </recommendedName>
</protein>
<feature type="region of interest" description="Disordered" evidence="8">
    <location>
        <begin position="1"/>
        <end position="27"/>
    </location>
</feature>
<dbReference type="OrthoDB" id="5547497at2759"/>
<comment type="similarity">
    <text evidence="2 7">Belongs to the TPT transporter family. SLC35D subfamily.</text>
</comment>
<evidence type="ECO:0000313" key="9">
    <source>
        <dbReference type="EMBL" id="EGU75308.1"/>
    </source>
</evidence>
<dbReference type="PANTHER" id="PTHR11132">
    <property type="entry name" value="SOLUTE CARRIER FAMILY 35"/>
    <property type="match status" value="1"/>
</dbReference>
<organism evidence="9">
    <name type="scientific">Fusarium oxysporum (strain Fo5176)</name>
    <name type="common">Fusarium vascular wilt</name>
    <dbReference type="NCBI Taxonomy" id="660025"/>
    <lineage>
        <taxon>Eukaryota</taxon>
        <taxon>Fungi</taxon>
        <taxon>Dikarya</taxon>
        <taxon>Ascomycota</taxon>
        <taxon>Pezizomycotina</taxon>
        <taxon>Sordariomycetes</taxon>
        <taxon>Hypocreomycetidae</taxon>
        <taxon>Hypocreales</taxon>
        <taxon>Nectriaceae</taxon>
        <taxon>Fusarium</taxon>
        <taxon>Fusarium oxysporum species complex</taxon>
    </lineage>
</organism>
<feature type="transmembrane region" description="Helical" evidence="7">
    <location>
        <begin position="302"/>
        <end position="321"/>
    </location>
</feature>
<evidence type="ECO:0000256" key="5">
    <source>
        <dbReference type="ARBA" id="ARBA00022989"/>
    </source>
</evidence>
<evidence type="ECO:0000256" key="3">
    <source>
        <dbReference type="ARBA" id="ARBA00011182"/>
    </source>
</evidence>
<evidence type="ECO:0000256" key="8">
    <source>
        <dbReference type="SAM" id="MobiDB-lite"/>
    </source>
</evidence>
<dbReference type="InterPro" id="IPR050186">
    <property type="entry name" value="TPT_transporter"/>
</dbReference>
<reference evidence="9" key="1">
    <citation type="journal article" date="2012" name="Mol. Plant Microbe Interact.">
        <title>A highly conserved effector in Fusarium oxysporum is required for full virulence on Arabidopsis.</title>
        <authorList>
            <person name="Thatcher L.F."/>
            <person name="Gardiner D.M."/>
            <person name="Kazan K."/>
            <person name="Manners J."/>
        </authorList>
    </citation>
    <scope>NUCLEOTIDE SEQUENCE [LARGE SCALE GENOMIC DNA]</scope>
    <source>
        <strain evidence="9">Fo5176</strain>
    </source>
</reference>
<evidence type="ECO:0000256" key="7">
    <source>
        <dbReference type="RuleBase" id="RU367097"/>
    </source>
</evidence>
<feature type="transmembrane region" description="Helical" evidence="7">
    <location>
        <begin position="200"/>
        <end position="222"/>
    </location>
</feature>
<comment type="subunit">
    <text evidence="3 7">Homooligomer.</text>
</comment>
<comment type="caution">
    <text evidence="9">The sequence shown here is derived from an EMBL/GenBank/DDBJ whole genome shotgun (WGS) entry which is preliminary data.</text>
</comment>
<dbReference type="AlphaFoldDB" id="F9G6A5"/>
<feature type="transmembrane region" description="Helical" evidence="7">
    <location>
        <begin position="169"/>
        <end position="188"/>
    </location>
</feature>
<evidence type="ECO:0000256" key="2">
    <source>
        <dbReference type="ARBA" id="ARBA00010425"/>
    </source>
</evidence>
<evidence type="ECO:0000256" key="1">
    <source>
        <dbReference type="ARBA" id="ARBA00003420"/>
    </source>
</evidence>
<proteinExistence type="inferred from homology"/>
<feature type="transmembrane region" description="Helical" evidence="7">
    <location>
        <begin position="243"/>
        <end position="267"/>
    </location>
</feature>
<evidence type="ECO:0000256" key="6">
    <source>
        <dbReference type="ARBA" id="ARBA00023136"/>
    </source>
</evidence>
<keyword evidence="7" id="KW-0333">Golgi apparatus</keyword>
<sequence>MSPEADSKLYSIPEAASSSSSSTVDSPLQISKIKDDYDFGRRPSDFELNDLFHDEEPLLSEDIEAVFTNKAILSGPSLKHAQLSFAAFHFTITGLVLFTLSRPRFTFFKPKSVAIRQMIPLSTVMALNVIFPNLSLAYSSVPFYQISRILITPCVAAMNFVLYRACLPFYACMALIPACVGVGMVSYFNTKATSASAATTGLLGVVFAFLGIFFSSLYTVWLESYRRQLSMTNKAPAQADLSLNLWVLILMSGIFAALVNVSQFFIIAEMGPVTSTVVAHGKTCIIVAIGWYISGRDVVDKCIIGLMVALLGIILYSAAILRQGP</sequence>
<keyword evidence="4 7" id="KW-0812">Transmembrane</keyword>
<dbReference type="EMBL" id="AFQF01003498">
    <property type="protein sequence ID" value="EGU75308.1"/>
    <property type="molecule type" value="Genomic_DNA"/>
</dbReference>
<evidence type="ECO:0000256" key="4">
    <source>
        <dbReference type="ARBA" id="ARBA00022692"/>
    </source>
</evidence>
<comment type="function">
    <text evidence="1 7">Involved in the import of GDP-mannose from the cytoplasm into the Golgi lumen.</text>
</comment>
<keyword evidence="7" id="KW-0813">Transport</keyword>
<accession>F9G6A5</accession>
<gene>
    <name evidence="9" type="ORF">FOXB_14187</name>
</gene>
<keyword evidence="7" id="KW-0968">Cytoplasmic vesicle</keyword>
<feature type="transmembrane region" description="Helical" evidence="7">
    <location>
        <begin position="143"/>
        <end position="162"/>
    </location>
</feature>
<keyword evidence="6 7" id="KW-0472">Membrane</keyword>
<dbReference type="GO" id="GO:0005789">
    <property type="term" value="C:endoplasmic reticulum membrane"/>
    <property type="evidence" value="ECO:0007669"/>
    <property type="project" value="UniProtKB-SubCell"/>
</dbReference>
<feature type="transmembrane region" description="Helical" evidence="7">
    <location>
        <begin position="273"/>
        <end position="293"/>
    </location>
</feature>
<feature type="transmembrane region" description="Helical" evidence="7">
    <location>
        <begin position="113"/>
        <end position="131"/>
    </location>
</feature>
<dbReference type="STRING" id="660025.F9G6A5"/>
<dbReference type="GO" id="GO:0030659">
    <property type="term" value="C:cytoplasmic vesicle membrane"/>
    <property type="evidence" value="ECO:0007669"/>
    <property type="project" value="UniProtKB-SubCell"/>
</dbReference>
<dbReference type="GO" id="GO:0000139">
    <property type="term" value="C:Golgi membrane"/>
    <property type="evidence" value="ECO:0007669"/>
    <property type="project" value="UniProtKB-SubCell"/>
</dbReference>
<comment type="subcellular location">
    <subcellularLocation>
        <location evidence="7">Golgi apparatus membrane</location>
        <topology evidence="7">Multi-pass membrane protein</topology>
    </subcellularLocation>
    <subcellularLocation>
        <location evidence="7">Cytoplasmic vesicle membrane</location>
        <topology evidence="7">Multi-pass membrane protein</topology>
    </subcellularLocation>
    <subcellularLocation>
        <location evidence="7">Endoplasmic reticulum membrane</location>
        <topology evidence="7">Multi-pass membrane protein</topology>
    </subcellularLocation>
</comment>
<keyword evidence="7" id="KW-0762">Sugar transport</keyword>
<feature type="transmembrane region" description="Helical" evidence="7">
    <location>
        <begin position="83"/>
        <end position="101"/>
    </location>
</feature>
<name>F9G6A5_FUSOF</name>